<name>X0W836_9ZZZZ</name>
<dbReference type="EMBL" id="BARS01028464">
    <property type="protein sequence ID" value="GAG08806.1"/>
    <property type="molecule type" value="Genomic_DNA"/>
</dbReference>
<proteinExistence type="predicted"/>
<dbReference type="AlphaFoldDB" id="X0W836"/>
<sequence length="116" mass="13600">RKHLKEKINKLTEEIKENIAAKKKMDEDKKNGDVKDEDTEEKTDVFASLKTYNKNIKTKTDEKEKLTRDDYVCDIANKYIKKGKFSDSKKWISEESDEVSMMSWLSWKNTTETAAV</sequence>
<evidence type="ECO:0000313" key="2">
    <source>
        <dbReference type="EMBL" id="GAG08806.1"/>
    </source>
</evidence>
<feature type="compositionally biased region" description="Basic and acidic residues" evidence="1">
    <location>
        <begin position="19"/>
        <end position="34"/>
    </location>
</feature>
<comment type="caution">
    <text evidence="2">The sequence shown here is derived from an EMBL/GenBank/DDBJ whole genome shotgun (WGS) entry which is preliminary data.</text>
</comment>
<evidence type="ECO:0000256" key="1">
    <source>
        <dbReference type="SAM" id="MobiDB-lite"/>
    </source>
</evidence>
<feature type="non-terminal residue" evidence="2">
    <location>
        <position position="1"/>
    </location>
</feature>
<feature type="region of interest" description="Disordered" evidence="1">
    <location>
        <begin position="19"/>
        <end position="40"/>
    </location>
</feature>
<organism evidence="2">
    <name type="scientific">marine sediment metagenome</name>
    <dbReference type="NCBI Taxonomy" id="412755"/>
    <lineage>
        <taxon>unclassified sequences</taxon>
        <taxon>metagenomes</taxon>
        <taxon>ecological metagenomes</taxon>
    </lineage>
</organism>
<accession>X0W836</accession>
<protein>
    <submittedName>
        <fullName evidence="2">Uncharacterized protein</fullName>
    </submittedName>
</protein>
<gene>
    <name evidence="2" type="ORF">S01H1_44616</name>
</gene>
<reference evidence="2" key="1">
    <citation type="journal article" date="2014" name="Front. Microbiol.">
        <title>High frequency of phylogenetically diverse reductive dehalogenase-homologous genes in deep subseafloor sedimentary metagenomes.</title>
        <authorList>
            <person name="Kawai M."/>
            <person name="Futagami T."/>
            <person name="Toyoda A."/>
            <person name="Takaki Y."/>
            <person name="Nishi S."/>
            <person name="Hori S."/>
            <person name="Arai W."/>
            <person name="Tsubouchi T."/>
            <person name="Morono Y."/>
            <person name="Uchiyama I."/>
            <person name="Ito T."/>
            <person name="Fujiyama A."/>
            <person name="Inagaki F."/>
            <person name="Takami H."/>
        </authorList>
    </citation>
    <scope>NUCLEOTIDE SEQUENCE</scope>
    <source>
        <strain evidence="2">Expedition CK06-06</strain>
    </source>
</reference>